<evidence type="ECO:0000256" key="2">
    <source>
        <dbReference type="ARBA" id="ARBA00022448"/>
    </source>
</evidence>
<dbReference type="Proteomes" id="UP001500131">
    <property type="component" value="Unassembled WGS sequence"/>
</dbReference>
<keyword evidence="4" id="KW-1133">Transmembrane helix</keyword>
<comment type="caution">
    <text evidence="6">The sequence shown here is derived from an EMBL/GenBank/DDBJ whole genome shotgun (WGS) entry which is preliminary data.</text>
</comment>
<reference evidence="6 7" key="1">
    <citation type="submission" date="2024-02" db="EMBL/GenBank/DDBJ databases">
        <title>FIRST GENOME SEQUENCES OF Leishmania (Viannia) shawi, Leishmania (Viannia) lindenbergi AND Leishmania (Viannia) utingensis.</title>
        <authorList>
            <person name="Resadore F."/>
            <person name="Custodio M.G.F."/>
            <person name="Boite M.C."/>
            <person name="Cupolillo E."/>
            <person name="Ferreira G.E.M."/>
        </authorList>
    </citation>
    <scope>NUCLEOTIDE SEQUENCE [LARGE SCALE GENOMIC DNA]</scope>
    <source>
        <strain evidence="6 7">MHOM/BR/1966/M15733</strain>
    </source>
</reference>
<dbReference type="GO" id="GO:0055085">
    <property type="term" value="P:transmembrane transport"/>
    <property type="evidence" value="ECO:0007669"/>
    <property type="project" value="InterPro"/>
</dbReference>
<evidence type="ECO:0000313" key="6">
    <source>
        <dbReference type="EMBL" id="KAL0507863.1"/>
    </source>
</evidence>
<proteinExistence type="predicted"/>
<evidence type="ECO:0000256" key="1">
    <source>
        <dbReference type="ARBA" id="ARBA00004141"/>
    </source>
</evidence>
<evidence type="ECO:0000256" key="5">
    <source>
        <dbReference type="ARBA" id="ARBA00023136"/>
    </source>
</evidence>
<organism evidence="6 7">
    <name type="scientific">Leishmania lindenbergi</name>
    <dbReference type="NCBI Taxonomy" id="651832"/>
    <lineage>
        <taxon>Eukaryota</taxon>
        <taxon>Discoba</taxon>
        <taxon>Euglenozoa</taxon>
        <taxon>Kinetoplastea</taxon>
        <taxon>Metakinetoplastina</taxon>
        <taxon>Trypanosomatida</taxon>
        <taxon>Trypanosomatidae</taxon>
        <taxon>Leishmaniinae</taxon>
        <taxon>Leishmania</taxon>
    </lineage>
</organism>
<sequence length="270" mass="29498">MSLGSNLVFGFHISIPLHAAFRSSSMMLNALAVYFFGKCFTAPQMASGLVICIDLITLPVEKAFRKSSTRAELTSSTAATASSLAWHWGCGVAILVTTPQRARWGSVFQEPMYHCARANAAAMTVAPAKDNASPMWTEAPCLFHLFVIPLLLVQPMRLYAEFVLMEAGSQLRVALGCVTQAMCIAAFHVVNDKTSACPLNLKLTLRKLAGFVLSIVYVVHYRHLSTMEWVSRVDVLMAGTAYSFLPKAHHHASYTVNASAAPEAWAKKTR</sequence>
<accession>A0AAW3ALQ3</accession>
<dbReference type="Pfam" id="PF08449">
    <property type="entry name" value="UAA"/>
    <property type="match status" value="1"/>
</dbReference>
<dbReference type="InterPro" id="IPR013657">
    <property type="entry name" value="SCL35B1-4/HUT1"/>
</dbReference>
<comment type="subcellular location">
    <subcellularLocation>
        <location evidence="1">Membrane</location>
        <topology evidence="1">Multi-pass membrane protein</topology>
    </subcellularLocation>
</comment>
<evidence type="ECO:0000256" key="4">
    <source>
        <dbReference type="ARBA" id="ARBA00022989"/>
    </source>
</evidence>
<evidence type="ECO:0000256" key="3">
    <source>
        <dbReference type="ARBA" id="ARBA00022692"/>
    </source>
</evidence>
<name>A0AAW3ALQ3_9TRYP</name>
<evidence type="ECO:0000313" key="7">
    <source>
        <dbReference type="Proteomes" id="UP001500131"/>
    </source>
</evidence>
<keyword evidence="2" id="KW-0813">Transport</keyword>
<keyword evidence="3" id="KW-0812">Transmembrane</keyword>
<protein>
    <submittedName>
        <fullName evidence="6">UAA transporter family</fullName>
    </submittedName>
</protein>
<keyword evidence="5" id="KW-0472">Membrane</keyword>
<keyword evidence="7" id="KW-1185">Reference proteome</keyword>
<dbReference type="AlphaFoldDB" id="A0AAW3ALQ3"/>
<dbReference type="GO" id="GO:0016020">
    <property type="term" value="C:membrane"/>
    <property type="evidence" value="ECO:0007669"/>
    <property type="project" value="UniProtKB-SubCell"/>
</dbReference>
<gene>
    <name evidence="6" type="ORF">Q4I31_002872</name>
</gene>
<dbReference type="EMBL" id="JBAMZK010000019">
    <property type="protein sequence ID" value="KAL0507863.1"/>
    <property type="molecule type" value="Genomic_DNA"/>
</dbReference>